<evidence type="ECO:0000313" key="2">
    <source>
        <dbReference type="Proteomes" id="UP000478493"/>
    </source>
</evidence>
<dbReference type="AlphaFoldDB" id="A0A5M5MB37"/>
<name>A0A5M5MB37_BACOV</name>
<protein>
    <submittedName>
        <fullName evidence="1">Uncharacterized protein</fullName>
    </submittedName>
</protein>
<gene>
    <name evidence="1" type="ORF">F3B85_05100</name>
</gene>
<accession>A0A5M5MB37</accession>
<comment type="caution">
    <text evidence="1">The sequence shown here is derived from an EMBL/GenBank/DDBJ whole genome shotgun (WGS) entry which is preliminary data.</text>
</comment>
<proteinExistence type="predicted"/>
<organism evidence="1 2">
    <name type="scientific">Bacteroides ovatus</name>
    <dbReference type="NCBI Taxonomy" id="28116"/>
    <lineage>
        <taxon>Bacteria</taxon>
        <taxon>Pseudomonadati</taxon>
        <taxon>Bacteroidota</taxon>
        <taxon>Bacteroidia</taxon>
        <taxon>Bacteroidales</taxon>
        <taxon>Bacteroidaceae</taxon>
        <taxon>Bacteroides</taxon>
    </lineage>
</organism>
<reference evidence="1 2" key="1">
    <citation type="journal article" date="2019" name="Nat. Med.">
        <title>A library of human gut bacterial isolates paired with longitudinal multiomics data enables mechanistic microbiome research.</title>
        <authorList>
            <person name="Poyet M."/>
            <person name="Groussin M."/>
            <person name="Gibbons S.M."/>
            <person name="Avila-Pacheco J."/>
            <person name="Jiang X."/>
            <person name="Kearney S.M."/>
            <person name="Perrotta A.R."/>
            <person name="Berdy B."/>
            <person name="Zhao S."/>
            <person name="Lieberman T.D."/>
            <person name="Swanson P.K."/>
            <person name="Smith M."/>
            <person name="Roesemann S."/>
            <person name="Alexander J.E."/>
            <person name="Rich S.A."/>
            <person name="Livny J."/>
            <person name="Vlamakis H."/>
            <person name="Clish C."/>
            <person name="Bullock K."/>
            <person name="Deik A."/>
            <person name="Scott J."/>
            <person name="Pierce K.A."/>
            <person name="Xavier R.J."/>
            <person name="Alm E.J."/>
        </authorList>
    </citation>
    <scope>NUCLEOTIDE SEQUENCE [LARGE SCALE GENOMIC DNA]</scope>
    <source>
        <strain evidence="1 2">BIOML-A41</strain>
    </source>
</reference>
<dbReference type="Proteomes" id="UP000478493">
    <property type="component" value="Unassembled WGS sequence"/>
</dbReference>
<sequence length="62" mass="6997">MPVQLSKYACIVWLVCLYSWTKVSLSLPSHGRGNIFSRLWEDPTTAVGRYCHGRGELTISVL</sequence>
<evidence type="ECO:0000313" key="1">
    <source>
        <dbReference type="EMBL" id="KAA4540903.1"/>
    </source>
</evidence>
<dbReference type="EMBL" id="VWGP01000003">
    <property type="protein sequence ID" value="KAA4540903.1"/>
    <property type="molecule type" value="Genomic_DNA"/>
</dbReference>